<name>A0A1A9VK09_GLOAU</name>
<dbReference type="PROSITE" id="PS50802">
    <property type="entry name" value="OTU"/>
    <property type="match status" value="1"/>
</dbReference>
<feature type="domain" description="OTU" evidence="2">
    <location>
        <begin position="147"/>
        <end position="303"/>
    </location>
</feature>
<dbReference type="VEuPathDB" id="VectorBase:GAUT039600"/>
<dbReference type="AlphaFoldDB" id="A0A1A9VK09"/>
<evidence type="ECO:0000259" key="2">
    <source>
        <dbReference type="PROSITE" id="PS50802"/>
    </source>
</evidence>
<dbReference type="CDD" id="cd22754">
    <property type="entry name" value="OTU_wMelOTU-like"/>
    <property type="match status" value="1"/>
</dbReference>
<reference evidence="3" key="1">
    <citation type="submission" date="2020-05" db="UniProtKB">
        <authorList>
            <consortium name="EnsemblMetazoa"/>
        </authorList>
    </citation>
    <scope>IDENTIFICATION</scope>
    <source>
        <strain evidence="3">TTRI</strain>
    </source>
</reference>
<keyword evidence="4" id="KW-1185">Reference proteome</keyword>
<accession>A0A1A9VK09</accession>
<organism evidence="3 4">
    <name type="scientific">Glossina austeni</name>
    <name type="common">Savannah tsetse fly</name>
    <dbReference type="NCBI Taxonomy" id="7395"/>
    <lineage>
        <taxon>Eukaryota</taxon>
        <taxon>Metazoa</taxon>
        <taxon>Ecdysozoa</taxon>
        <taxon>Arthropoda</taxon>
        <taxon>Hexapoda</taxon>
        <taxon>Insecta</taxon>
        <taxon>Pterygota</taxon>
        <taxon>Neoptera</taxon>
        <taxon>Endopterygota</taxon>
        <taxon>Diptera</taxon>
        <taxon>Brachycera</taxon>
        <taxon>Muscomorpha</taxon>
        <taxon>Hippoboscoidea</taxon>
        <taxon>Glossinidae</taxon>
        <taxon>Glossina</taxon>
    </lineage>
</organism>
<evidence type="ECO:0000256" key="1">
    <source>
        <dbReference type="SAM" id="MobiDB-lite"/>
    </source>
</evidence>
<sequence>MPCKLALEKLAPRKSTSMKDTSDKSVLEKSAPIRLTPSKTDPLRFFCGSVVFSFKSALKGKGSGFKSLFTSLLATFVWITPAALSAVDPIFTGHARASLGPTVKIMAKSRKRKLLSDLHDVEVGIKRPKISGQEIASLNSNSYPDNFHIGQAIGNGSCFFDSFRQSLEQQKGIEVTVEQLREDCKAFAQNNPPEWFVHSIANSDDNDGQHRSETIDDYTANIIRNDRWGDPEVEGRILCEKYDVKLHVIENQTVDNQDLSLHQLIDDSGSKNAGEYNKVNYDNSSVLHVINKGHAHFEPLLDRKKSLAKQEQEDFLLAKKLQIDEILEYCNLSKDISERAEVEKRFDELLAENADGKICDVVEQCVSNIKQHIGRSEEQNPSSLLSSRCGTESMAEQPFHPQQILVK</sequence>
<dbReference type="EnsemblMetazoa" id="GAUT039600-RA">
    <property type="protein sequence ID" value="GAUT039600-PA"/>
    <property type="gene ID" value="GAUT039600"/>
</dbReference>
<dbReference type="InterPro" id="IPR003323">
    <property type="entry name" value="OTU_dom"/>
</dbReference>
<proteinExistence type="predicted"/>
<evidence type="ECO:0000313" key="3">
    <source>
        <dbReference type="EnsemblMetazoa" id="GAUT039600-PA"/>
    </source>
</evidence>
<evidence type="ECO:0000313" key="4">
    <source>
        <dbReference type="Proteomes" id="UP000078200"/>
    </source>
</evidence>
<dbReference type="Proteomes" id="UP000078200">
    <property type="component" value="Unassembled WGS sequence"/>
</dbReference>
<dbReference type="Gene3D" id="3.90.70.80">
    <property type="match status" value="1"/>
</dbReference>
<feature type="compositionally biased region" description="Polar residues" evidence="1">
    <location>
        <begin position="379"/>
        <end position="390"/>
    </location>
</feature>
<feature type="region of interest" description="Disordered" evidence="1">
    <location>
        <begin position="376"/>
        <end position="407"/>
    </location>
</feature>
<protein>
    <submittedName>
        <fullName evidence="3">OTU domain-containing protein</fullName>
    </submittedName>
</protein>